<keyword evidence="2" id="KW-0238">DNA-binding</keyword>
<dbReference type="InterPro" id="IPR001005">
    <property type="entry name" value="SANT/Myb"/>
</dbReference>
<accession>A0A8J5XKY8</accession>
<evidence type="ECO:0000313" key="9">
    <source>
        <dbReference type="Proteomes" id="UP000751190"/>
    </source>
</evidence>
<feature type="compositionally biased region" description="Basic residues" evidence="5">
    <location>
        <begin position="322"/>
        <end position="331"/>
    </location>
</feature>
<name>A0A8J5XKY8_DIALT</name>
<dbReference type="PANTHER" id="PTHR46621">
    <property type="entry name" value="SNRNA-ACTIVATING PROTEIN COMPLEX SUBUNIT 4"/>
    <property type="match status" value="1"/>
</dbReference>
<evidence type="ECO:0000256" key="3">
    <source>
        <dbReference type="ARBA" id="ARBA00023163"/>
    </source>
</evidence>
<dbReference type="CDD" id="cd00167">
    <property type="entry name" value="SANT"/>
    <property type="match status" value="2"/>
</dbReference>
<feature type="domain" description="HTH myb-type" evidence="7">
    <location>
        <begin position="390"/>
        <end position="435"/>
    </location>
</feature>
<protein>
    <submittedName>
        <fullName evidence="8">Uncharacterized protein</fullName>
    </submittedName>
</protein>
<sequence length="470" mass="49186">MHAALDAAERALGARIRRRAAAPVHAVKREIPYTTRRVEQRWGDEYVAFACDLNCEGAALVAAAMCDDLDAGYELYVVLPGKIVRAWGVVTFPAMHIGALDALLDACWCAVPAAATAEAAVGGGVPASDACARPSAVDGLAQGEPTANVQPCSVEPGAWVLILTQRLDARMHVDVERMAAAPAPSAAAPAPTQSCVLASVVASSLADCAPEMTFPRELQHDVSATADAFLLAAALDAARRRACADAAACGARAAVCSAMAAESGGASGGSVKVASVPSAKAREADAPVDNEVLDDAGTEADASSADARGAVRGQGGPDRQRVRGSRAKTLKAPRRLWSQEEDAALLDAVARHPNRCWKSIAACVPGRTLSQCNARYLHYLDPTVLHEPYTPEEDECIISAYMRMGPRWAALAHFLPGRTGHGIKNRWQALQIRVQNMPAPVPSSRYIAPVPATQCPAAEEKAPVGCEGDP</sequence>
<dbReference type="Proteomes" id="UP000751190">
    <property type="component" value="Unassembled WGS sequence"/>
</dbReference>
<organism evidence="8 9">
    <name type="scientific">Diacronema lutheri</name>
    <name type="common">Unicellular marine alga</name>
    <name type="synonym">Monochrysis lutheri</name>
    <dbReference type="NCBI Taxonomy" id="2081491"/>
    <lineage>
        <taxon>Eukaryota</taxon>
        <taxon>Haptista</taxon>
        <taxon>Haptophyta</taxon>
        <taxon>Pavlovophyceae</taxon>
        <taxon>Pavlovales</taxon>
        <taxon>Pavlovaceae</taxon>
        <taxon>Diacronema</taxon>
    </lineage>
</organism>
<dbReference type="GO" id="GO:0019185">
    <property type="term" value="C:snRNA-activating protein complex"/>
    <property type="evidence" value="ECO:0007669"/>
    <property type="project" value="TreeGrafter"/>
</dbReference>
<dbReference type="Gene3D" id="1.10.10.60">
    <property type="entry name" value="Homeodomain-like"/>
    <property type="match status" value="2"/>
</dbReference>
<dbReference type="SUPFAM" id="SSF46689">
    <property type="entry name" value="Homeodomain-like"/>
    <property type="match status" value="1"/>
</dbReference>
<keyword evidence="4" id="KW-0539">Nucleus</keyword>
<reference evidence="8" key="1">
    <citation type="submission" date="2021-05" db="EMBL/GenBank/DDBJ databases">
        <title>The genome of the haptophyte Pavlova lutheri (Diacronema luteri, Pavlovales) - a model for lipid biosynthesis in eukaryotic algae.</title>
        <authorList>
            <person name="Hulatt C.J."/>
            <person name="Posewitz M.C."/>
        </authorList>
    </citation>
    <scope>NUCLEOTIDE SEQUENCE</scope>
    <source>
        <strain evidence="8">NIVA-4/92</strain>
    </source>
</reference>
<evidence type="ECO:0000313" key="8">
    <source>
        <dbReference type="EMBL" id="KAG8463457.1"/>
    </source>
</evidence>
<dbReference type="PROSITE" id="PS50090">
    <property type="entry name" value="MYB_LIKE"/>
    <property type="match status" value="2"/>
</dbReference>
<feature type="domain" description="Myb-like" evidence="6">
    <location>
        <begin position="381"/>
        <end position="431"/>
    </location>
</feature>
<evidence type="ECO:0000256" key="2">
    <source>
        <dbReference type="ARBA" id="ARBA00023125"/>
    </source>
</evidence>
<feature type="domain" description="Myb-like" evidence="6">
    <location>
        <begin position="334"/>
        <end position="380"/>
    </location>
</feature>
<dbReference type="Pfam" id="PF00249">
    <property type="entry name" value="Myb_DNA-binding"/>
    <property type="match status" value="2"/>
</dbReference>
<keyword evidence="1" id="KW-0805">Transcription regulation</keyword>
<evidence type="ECO:0000256" key="1">
    <source>
        <dbReference type="ARBA" id="ARBA00023015"/>
    </source>
</evidence>
<dbReference type="AlphaFoldDB" id="A0A8J5XKY8"/>
<dbReference type="InterPro" id="IPR017930">
    <property type="entry name" value="Myb_dom"/>
</dbReference>
<evidence type="ECO:0000259" key="6">
    <source>
        <dbReference type="PROSITE" id="PS50090"/>
    </source>
</evidence>
<dbReference type="OrthoDB" id="2143914at2759"/>
<dbReference type="GO" id="GO:0000978">
    <property type="term" value="F:RNA polymerase II cis-regulatory region sequence-specific DNA binding"/>
    <property type="evidence" value="ECO:0007669"/>
    <property type="project" value="TreeGrafter"/>
</dbReference>
<dbReference type="SMART" id="SM00717">
    <property type="entry name" value="SANT"/>
    <property type="match status" value="2"/>
</dbReference>
<feature type="domain" description="HTH myb-type" evidence="7">
    <location>
        <begin position="334"/>
        <end position="384"/>
    </location>
</feature>
<dbReference type="GO" id="GO:0042795">
    <property type="term" value="P:snRNA transcription by RNA polymerase II"/>
    <property type="evidence" value="ECO:0007669"/>
    <property type="project" value="TreeGrafter"/>
</dbReference>
<evidence type="ECO:0000256" key="4">
    <source>
        <dbReference type="ARBA" id="ARBA00023242"/>
    </source>
</evidence>
<dbReference type="PANTHER" id="PTHR46621:SF1">
    <property type="entry name" value="SNRNA-ACTIVATING PROTEIN COMPLEX SUBUNIT 4"/>
    <property type="match status" value="1"/>
</dbReference>
<dbReference type="PROSITE" id="PS51294">
    <property type="entry name" value="HTH_MYB"/>
    <property type="match status" value="2"/>
</dbReference>
<feature type="region of interest" description="Disordered" evidence="5">
    <location>
        <begin position="298"/>
        <end position="331"/>
    </location>
</feature>
<dbReference type="InterPro" id="IPR009057">
    <property type="entry name" value="Homeodomain-like_sf"/>
</dbReference>
<keyword evidence="9" id="KW-1185">Reference proteome</keyword>
<keyword evidence="3" id="KW-0804">Transcription</keyword>
<dbReference type="GO" id="GO:0042796">
    <property type="term" value="P:snRNA transcription by RNA polymerase III"/>
    <property type="evidence" value="ECO:0007669"/>
    <property type="project" value="TreeGrafter"/>
</dbReference>
<dbReference type="GO" id="GO:0001006">
    <property type="term" value="F:RNA polymerase III type 3 promoter sequence-specific DNA binding"/>
    <property type="evidence" value="ECO:0007669"/>
    <property type="project" value="TreeGrafter"/>
</dbReference>
<evidence type="ECO:0000259" key="7">
    <source>
        <dbReference type="PROSITE" id="PS51294"/>
    </source>
</evidence>
<comment type="caution">
    <text evidence="8">The sequence shown here is derived from an EMBL/GenBank/DDBJ whole genome shotgun (WGS) entry which is preliminary data.</text>
</comment>
<evidence type="ECO:0000256" key="5">
    <source>
        <dbReference type="SAM" id="MobiDB-lite"/>
    </source>
</evidence>
<proteinExistence type="predicted"/>
<dbReference type="EMBL" id="JAGTXO010000016">
    <property type="protein sequence ID" value="KAG8463457.1"/>
    <property type="molecule type" value="Genomic_DNA"/>
</dbReference>
<gene>
    <name evidence="8" type="ORF">KFE25_004968</name>
</gene>
<dbReference type="InterPro" id="IPR051575">
    <property type="entry name" value="Myb-like_DNA-bd"/>
</dbReference>